<dbReference type="OrthoDB" id="9778962at2"/>
<dbReference type="SUPFAM" id="SSF55869">
    <property type="entry name" value="DNA topoisomerase I domain"/>
    <property type="match status" value="1"/>
</dbReference>
<accession>A0A1G6EVR4</accession>
<dbReference type="STRING" id="617002.SAMN05660653_03201"/>
<name>A0A1G6EVR4_9BACT</name>
<evidence type="ECO:0000313" key="4">
    <source>
        <dbReference type="Proteomes" id="UP000198771"/>
    </source>
</evidence>
<gene>
    <name evidence="3" type="ORF">SAMN05660653_03201</name>
</gene>
<dbReference type="InterPro" id="IPR035447">
    <property type="entry name" value="DNA_topo_I_N_sf"/>
</dbReference>
<dbReference type="PROSITE" id="PS52038">
    <property type="entry name" value="TOPO_IB_2"/>
    <property type="match status" value="1"/>
</dbReference>
<dbReference type="Pfam" id="PF01028">
    <property type="entry name" value="Topoisom_I"/>
    <property type="match status" value="1"/>
</dbReference>
<dbReference type="Pfam" id="PF21338">
    <property type="entry name" value="Top1B_N_bact"/>
    <property type="match status" value="1"/>
</dbReference>
<feature type="domain" description="DNA topoisomerase I catalytic core eukaryotic-type" evidence="1">
    <location>
        <begin position="97"/>
        <end position="308"/>
    </location>
</feature>
<dbReference type="Gene3D" id="1.10.132.120">
    <property type="match status" value="1"/>
</dbReference>
<dbReference type="Proteomes" id="UP000198771">
    <property type="component" value="Unassembled WGS sequence"/>
</dbReference>
<reference evidence="3 4" key="1">
    <citation type="submission" date="2016-10" db="EMBL/GenBank/DDBJ databases">
        <authorList>
            <person name="de Groot N.N."/>
        </authorList>
    </citation>
    <scope>NUCLEOTIDE SEQUENCE [LARGE SCALE GENOMIC DNA]</scope>
    <source>
        <strain evidence="3 4">ASO4-2</strain>
    </source>
</reference>
<sequence>MSKPNPEHAREAGLRYVDGWTRGIRRKRWGRGFRYINHRGEPVRDSDTLARITALVIPPAWRDVRISAEQDAHIQAVGRDARGRKQYLYHMRWTAARGLAKFAELLEFLEILPAMRRRVAKDLRRRGLPREKVLALLVSLLESTLIRVGSAKYARMNRSFGLTTLENDHLDETCPGLCLAFTGKRGKPVSVNLRNKRLVRLIKEVQELPGQRLFQYVNDEGDIVQVDSADLNGYLSQISQKEVTAKDYRTWGGTMLAAAHLEEIGRPETAAGRKRAVNKAVRRVAKALNNTPAISRKYYIHPDVIKAFEQGTLFGYMEEGRARAEQGLTELTPVEEGVRLTLRASIGVSAHQRSGIQ</sequence>
<dbReference type="InterPro" id="IPR049331">
    <property type="entry name" value="Top1B_N_bact"/>
</dbReference>
<dbReference type="InterPro" id="IPR013500">
    <property type="entry name" value="TopoI_cat_euk"/>
</dbReference>
<dbReference type="AlphaFoldDB" id="A0A1G6EVR4"/>
<dbReference type="Gene3D" id="3.30.66.10">
    <property type="entry name" value="DNA topoisomerase I domain"/>
    <property type="match status" value="1"/>
</dbReference>
<evidence type="ECO:0000313" key="3">
    <source>
        <dbReference type="EMBL" id="SDB61481.1"/>
    </source>
</evidence>
<evidence type="ECO:0000259" key="2">
    <source>
        <dbReference type="Pfam" id="PF21338"/>
    </source>
</evidence>
<dbReference type="GO" id="GO:0003917">
    <property type="term" value="F:DNA topoisomerase type I (single strand cut, ATP-independent) activity"/>
    <property type="evidence" value="ECO:0007669"/>
    <property type="project" value="InterPro"/>
</dbReference>
<dbReference type="SUPFAM" id="SSF56349">
    <property type="entry name" value="DNA breaking-rejoining enzymes"/>
    <property type="match status" value="1"/>
</dbReference>
<dbReference type="InterPro" id="IPR014711">
    <property type="entry name" value="TopoI_cat_a-hlx-sub_euk"/>
</dbReference>
<protein>
    <submittedName>
        <fullName evidence="3">DNA topoisomerase-1</fullName>
    </submittedName>
</protein>
<keyword evidence="4" id="KW-1185">Reference proteome</keyword>
<dbReference type="GO" id="GO:0006265">
    <property type="term" value="P:DNA topological change"/>
    <property type="evidence" value="ECO:0007669"/>
    <property type="project" value="InterPro"/>
</dbReference>
<dbReference type="InterPro" id="IPR011010">
    <property type="entry name" value="DNA_brk_join_enz"/>
</dbReference>
<dbReference type="RefSeq" id="WP_092123909.1">
    <property type="nucleotide sequence ID" value="NZ_FMXO01000025.1"/>
</dbReference>
<dbReference type="EMBL" id="FMXO01000025">
    <property type="protein sequence ID" value="SDB61481.1"/>
    <property type="molecule type" value="Genomic_DNA"/>
</dbReference>
<dbReference type="GO" id="GO:0003677">
    <property type="term" value="F:DNA binding"/>
    <property type="evidence" value="ECO:0007669"/>
    <property type="project" value="InterPro"/>
</dbReference>
<proteinExistence type="predicted"/>
<organism evidence="3 4">
    <name type="scientific">Desulfonatronum thiosulfatophilum</name>
    <dbReference type="NCBI Taxonomy" id="617002"/>
    <lineage>
        <taxon>Bacteria</taxon>
        <taxon>Pseudomonadati</taxon>
        <taxon>Thermodesulfobacteriota</taxon>
        <taxon>Desulfovibrionia</taxon>
        <taxon>Desulfovibrionales</taxon>
        <taxon>Desulfonatronaceae</taxon>
        <taxon>Desulfonatronum</taxon>
    </lineage>
</organism>
<evidence type="ECO:0000259" key="1">
    <source>
        <dbReference type="Pfam" id="PF01028"/>
    </source>
</evidence>
<keyword evidence="3" id="KW-0413">Isomerase</keyword>
<feature type="domain" description="DNA topoisomerase IB N-terminal" evidence="2">
    <location>
        <begin position="32"/>
        <end position="80"/>
    </location>
</feature>
<dbReference type="Gene3D" id="3.90.15.10">
    <property type="entry name" value="Topoisomerase I, Chain A, domain 3"/>
    <property type="match status" value="1"/>
</dbReference>